<evidence type="ECO:0000256" key="2">
    <source>
        <dbReference type="ARBA" id="ARBA00004906"/>
    </source>
</evidence>
<accession>A0AAD8VZL0</accession>
<dbReference type="GO" id="GO:0009867">
    <property type="term" value="P:jasmonic acid mediated signaling pathway"/>
    <property type="evidence" value="ECO:0007669"/>
    <property type="project" value="UniProtKB-ARBA"/>
</dbReference>
<evidence type="ECO:0000259" key="7">
    <source>
        <dbReference type="Pfam" id="PF01466"/>
    </source>
</evidence>
<dbReference type="FunFam" id="3.30.710.10:FF:000170">
    <property type="entry name" value="SKP1-like protein 5"/>
    <property type="match status" value="1"/>
</dbReference>
<organism evidence="9 10">
    <name type="scientific">Lolium multiflorum</name>
    <name type="common">Italian ryegrass</name>
    <name type="synonym">Lolium perenne subsp. multiflorum</name>
    <dbReference type="NCBI Taxonomy" id="4521"/>
    <lineage>
        <taxon>Eukaryota</taxon>
        <taxon>Viridiplantae</taxon>
        <taxon>Streptophyta</taxon>
        <taxon>Embryophyta</taxon>
        <taxon>Tracheophyta</taxon>
        <taxon>Spermatophyta</taxon>
        <taxon>Magnoliopsida</taxon>
        <taxon>Liliopsida</taxon>
        <taxon>Poales</taxon>
        <taxon>Poaceae</taxon>
        <taxon>BOP clade</taxon>
        <taxon>Pooideae</taxon>
        <taxon>Poodae</taxon>
        <taxon>Poeae</taxon>
        <taxon>Poeae Chloroplast Group 2 (Poeae type)</taxon>
        <taxon>Loliodinae</taxon>
        <taxon>Loliinae</taxon>
        <taxon>Lolium</taxon>
    </lineage>
</organism>
<protein>
    <recommendedName>
        <fullName evidence="11">SKP1-like protein</fullName>
    </recommendedName>
</protein>
<keyword evidence="5" id="KW-0539">Nucleus</keyword>
<dbReference type="SMART" id="SM00512">
    <property type="entry name" value="Skp1"/>
    <property type="match status" value="1"/>
</dbReference>
<dbReference type="AlphaFoldDB" id="A0AAD8VZL0"/>
<dbReference type="InterPro" id="IPR016072">
    <property type="entry name" value="Skp1_comp_dimer"/>
</dbReference>
<dbReference type="CDD" id="cd18322">
    <property type="entry name" value="BTB_POZ_SKP1"/>
    <property type="match status" value="1"/>
</dbReference>
<keyword evidence="4" id="KW-0833">Ubl conjugation pathway</keyword>
<sequence length="236" mass="25569">MADGNKVDEVVKSDVDAVVLEKSSVAEAVVDKSDADEVVKSDVDEVVVEKSSVAEAVVEKSNADEAAVEKSKTVTLESKTVTLKSSDGEIFEVTHEAAALSSTIQHMIEDGCADNVIPLPNVKSIILAKVIEYCNKHVAAAAGTGSDENNNTASAKHDLKSFDADFIKVDRATLFEIILAANYLDIKGILDLCCQTVANMIKDMTVEQVRDVFNVENDFTPEEEANVRQENQWAFE</sequence>
<dbReference type="SUPFAM" id="SSF81382">
    <property type="entry name" value="Skp1 dimerisation domain-like"/>
    <property type="match status" value="1"/>
</dbReference>
<dbReference type="PANTHER" id="PTHR11165">
    <property type="entry name" value="SKP1"/>
    <property type="match status" value="1"/>
</dbReference>
<evidence type="ECO:0000256" key="1">
    <source>
        <dbReference type="ARBA" id="ARBA00004123"/>
    </source>
</evidence>
<dbReference type="InterPro" id="IPR011333">
    <property type="entry name" value="SKP1/BTB/POZ_sf"/>
</dbReference>
<evidence type="ECO:0000313" key="10">
    <source>
        <dbReference type="Proteomes" id="UP001231189"/>
    </source>
</evidence>
<dbReference type="InterPro" id="IPR016897">
    <property type="entry name" value="SKP1"/>
</dbReference>
<dbReference type="Pfam" id="PF03931">
    <property type="entry name" value="Skp1_POZ"/>
    <property type="match status" value="1"/>
</dbReference>
<evidence type="ECO:0000313" key="9">
    <source>
        <dbReference type="EMBL" id="KAK1629910.1"/>
    </source>
</evidence>
<comment type="function">
    <text evidence="6">Involved in ubiquitination and subsequent proteasomal degradation of target proteins. Together with CUL1, RBX1 and a F-box protein, it forms a SCF E3 ubiquitin ligase complex. The functional specificity of this complex depends on the type of F-box protein. In the SCF complex, it serves as an adapter that links the F-box protein to CUL1.</text>
</comment>
<dbReference type="GO" id="GO:0005634">
    <property type="term" value="C:nucleus"/>
    <property type="evidence" value="ECO:0007669"/>
    <property type="project" value="UniProtKB-SubCell"/>
</dbReference>
<dbReference type="Gene3D" id="3.30.710.10">
    <property type="entry name" value="Potassium Channel Kv1.1, Chain A"/>
    <property type="match status" value="1"/>
</dbReference>
<comment type="caution">
    <text evidence="9">The sequence shown here is derived from an EMBL/GenBank/DDBJ whole genome shotgun (WGS) entry which is preliminary data.</text>
</comment>
<dbReference type="InterPro" id="IPR016073">
    <property type="entry name" value="Skp1_comp_POZ"/>
</dbReference>
<dbReference type="EMBL" id="JAUUTY010000005">
    <property type="protein sequence ID" value="KAK1629910.1"/>
    <property type="molecule type" value="Genomic_DNA"/>
</dbReference>
<dbReference type="Pfam" id="PF01466">
    <property type="entry name" value="Skp1"/>
    <property type="match status" value="1"/>
</dbReference>
<feature type="domain" description="SKP1 component POZ" evidence="8">
    <location>
        <begin position="80"/>
        <end position="138"/>
    </location>
</feature>
<keyword evidence="10" id="KW-1185">Reference proteome</keyword>
<dbReference type="InterPro" id="IPR036296">
    <property type="entry name" value="SKP1-like_dim_sf"/>
</dbReference>
<evidence type="ECO:0008006" key="11">
    <source>
        <dbReference type="Google" id="ProtNLM"/>
    </source>
</evidence>
<comment type="subcellular location">
    <subcellularLocation>
        <location evidence="1">Nucleus</location>
    </subcellularLocation>
</comment>
<dbReference type="GO" id="GO:0006511">
    <property type="term" value="P:ubiquitin-dependent protein catabolic process"/>
    <property type="evidence" value="ECO:0007669"/>
    <property type="project" value="InterPro"/>
</dbReference>
<evidence type="ECO:0000256" key="3">
    <source>
        <dbReference type="ARBA" id="ARBA00009993"/>
    </source>
</evidence>
<feature type="domain" description="SKP1 component dimerisation" evidence="7">
    <location>
        <begin position="187"/>
        <end position="234"/>
    </location>
</feature>
<dbReference type="InterPro" id="IPR001232">
    <property type="entry name" value="SKP1-like"/>
</dbReference>
<comment type="similarity">
    <text evidence="3">Belongs to the SKP1 family.</text>
</comment>
<gene>
    <name evidence="9" type="ORF">QYE76_004225</name>
</gene>
<reference evidence="9" key="1">
    <citation type="submission" date="2023-07" db="EMBL/GenBank/DDBJ databases">
        <title>A chromosome-level genome assembly of Lolium multiflorum.</title>
        <authorList>
            <person name="Chen Y."/>
            <person name="Copetti D."/>
            <person name="Kolliker R."/>
            <person name="Studer B."/>
        </authorList>
    </citation>
    <scope>NUCLEOTIDE SEQUENCE</scope>
    <source>
        <strain evidence="9">02402/16</strain>
        <tissue evidence="9">Leaf</tissue>
    </source>
</reference>
<dbReference type="Proteomes" id="UP001231189">
    <property type="component" value="Unassembled WGS sequence"/>
</dbReference>
<evidence type="ECO:0000259" key="8">
    <source>
        <dbReference type="Pfam" id="PF03931"/>
    </source>
</evidence>
<evidence type="ECO:0000256" key="5">
    <source>
        <dbReference type="ARBA" id="ARBA00023242"/>
    </source>
</evidence>
<dbReference type="SUPFAM" id="SSF54695">
    <property type="entry name" value="POZ domain"/>
    <property type="match status" value="1"/>
</dbReference>
<evidence type="ECO:0000256" key="4">
    <source>
        <dbReference type="ARBA" id="ARBA00022786"/>
    </source>
</evidence>
<comment type="pathway">
    <text evidence="2">Protein modification; protein ubiquitination.</text>
</comment>
<evidence type="ECO:0000256" key="6">
    <source>
        <dbReference type="ARBA" id="ARBA00054396"/>
    </source>
</evidence>
<name>A0AAD8VZL0_LOLMU</name>
<proteinExistence type="inferred from homology"/>